<comment type="caution">
    <text evidence="2">The sequence shown here is derived from an EMBL/GenBank/DDBJ whole genome shotgun (WGS) entry which is preliminary data.</text>
</comment>
<sequence>MTSWDFPGMDFDDMAALSAWAFPHLPLNENDEFILEAPKEDKEEELTPQDDMYDAEDEGSDSDEEDATMDKKLHHLTRRIQQIEAQGEAPTHFEFPRPSLDIEAALAQVDARIQQIKEQGEVEAPIHFVFSLPSLDFEAALAQINARISRLEEERQREEELEERQHYQHSQANDNEITNSLSNCQDSSPRTPLEENPQTSSFSAPAPFTLSAAPPQPDILAILDPSTISQSSGFETMDCESEPNALPNFESMDISSLATDYLTTPSFHPSHVFSCDTQEPSVFILEPHWFHDTATHTCWCHRCDRYREWQATGTSQLEAHDFDLWCLCPSCMETWHAALGEDDWCNCGDCVNAGIDAGLRNQTLSPQSSREDSRVSDQVMIASPSQKSPLDPLCENSDAVVLEEEEEEASTINVWSSELFTQVRENLWVVSDSGSISGSDSGSNWE</sequence>
<dbReference type="AlphaFoldDB" id="W9CIK5"/>
<dbReference type="OrthoDB" id="3521937at2759"/>
<feature type="region of interest" description="Disordered" evidence="1">
    <location>
        <begin position="155"/>
        <end position="209"/>
    </location>
</feature>
<dbReference type="Proteomes" id="UP000019487">
    <property type="component" value="Unassembled WGS sequence"/>
</dbReference>
<proteinExistence type="predicted"/>
<keyword evidence="3" id="KW-1185">Reference proteome</keyword>
<protein>
    <submittedName>
        <fullName evidence="2">Uncharacterized protein</fullName>
    </submittedName>
</protein>
<feature type="region of interest" description="Disordered" evidence="1">
    <location>
        <begin position="32"/>
        <end position="67"/>
    </location>
</feature>
<organism evidence="2 3">
    <name type="scientific">Sclerotinia borealis (strain F-4128)</name>
    <dbReference type="NCBI Taxonomy" id="1432307"/>
    <lineage>
        <taxon>Eukaryota</taxon>
        <taxon>Fungi</taxon>
        <taxon>Dikarya</taxon>
        <taxon>Ascomycota</taxon>
        <taxon>Pezizomycotina</taxon>
        <taxon>Leotiomycetes</taxon>
        <taxon>Helotiales</taxon>
        <taxon>Sclerotiniaceae</taxon>
        <taxon>Sclerotinia</taxon>
    </lineage>
</organism>
<accession>W9CIK5</accession>
<dbReference type="EMBL" id="AYSA01000255">
    <property type="protein sequence ID" value="ESZ94340.1"/>
    <property type="molecule type" value="Genomic_DNA"/>
</dbReference>
<gene>
    <name evidence="2" type="ORF">SBOR_5284</name>
</gene>
<feature type="compositionally biased region" description="Basic and acidic residues" evidence="1">
    <location>
        <begin position="155"/>
        <end position="166"/>
    </location>
</feature>
<evidence type="ECO:0000313" key="2">
    <source>
        <dbReference type="EMBL" id="ESZ94340.1"/>
    </source>
</evidence>
<reference evidence="2 3" key="1">
    <citation type="journal article" date="2014" name="Genome Announc.">
        <title>Draft genome sequence of Sclerotinia borealis, a psychrophilic plant pathogenic fungus.</title>
        <authorList>
            <person name="Mardanov A.V."/>
            <person name="Beletsky A.V."/>
            <person name="Kadnikov V.V."/>
            <person name="Ignatov A.N."/>
            <person name="Ravin N.V."/>
        </authorList>
    </citation>
    <scope>NUCLEOTIDE SEQUENCE [LARGE SCALE GENOMIC DNA]</scope>
    <source>
        <strain evidence="3">F-4157</strain>
    </source>
</reference>
<evidence type="ECO:0000313" key="3">
    <source>
        <dbReference type="Proteomes" id="UP000019487"/>
    </source>
</evidence>
<feature type="compositionally biased region" description="Polar residues" evidence="1">
    <location>
        <begin position="168"/>
        <end position="203"/>
    </location>
</feature>
<name>W9CIK5_SCLBF</name>
<evidence type="ECO:0000256" key="1">
    <source>
        <dbReference type="SAM" id="MobiDB-lite"/>
    </source>
</evidence>
<feature type="compositionally biased region" description="Acidic residues" evidence="1">
    <location>
        <begin position="42"/>
        <end position="67"/>
    </location>
</feature>
<dbReference type="HOGENOM" id="CLU_683326_0_0_1"/>